<accession>A0A9W5WU94</accession>
<evidence type="ECO:0000313" key="2">
    <source>
        <dbReference type="Proteomes" id="UP001057455"/>
    </source>
</evidence>
<dbReference type="Proteomes" id="UP001057455">
    <property type="component" value="Unassembled WGS sequence"/>
</dbReference>
<reference evidence="1" key="1">
    <citation type="submission" date="2019-12" db="EMBL/GenBank/DDBJ databases">
        <title>Genome sequence of Babesia ovis.</title>
        <authorList>
            <person name="Yamagishi J."/>
            <person name="Sevinc F."/>
            <person name="Xuan X."/>
        </authorList>
    </citation>
    <scope>NUCLEOTIDE SEQUENCE</scope>
    <source>
        <strain evidence="1">Selcuk</strain>
    </source>
</reference>
<sequence length="157" mass="18202">MMGPTDGHQPSASIPLLADAIALSRHREQFSTNISHIKCPTPLQGSIRMPERLPSEMVPPMLDLPNRSLPQCYVNEHFGPEVFHIYNIGPACLFNKIRTDTKHRKRAFTKRGYFRQSRSILRKENRMKFAYALQGIDYEMLESLKMGEIPDIRDYKR</sequence>
<keyword evidence="2" id="KW-1185">Reference proteome</keyword>
<proteinExistence type="predicted"/>
<organism evidence="1 2">
    <name type="scientific">Babesia ovis</name>
    <dbReference type="NCBI Taxonomy" id="5869"/>
    <lineage>
        <taxon>Eukaryota</taxon>
        <taxon>Sar</taxon>
        <taxon>Alveolata</taxon>
        <taxon>Apicomplexa</taxon>
        <taxon>Aconoidasida</taxon>
        <taxon>Piroplasmida</taxon>
        <taxon>Babesiidae</taxon>
        <taxon>Babesia</taxon>
    </lineage>
</organism>
<protein>
    <submittedName>
        <fullName evidence="1">Uncharacterized protein</fullName>
    </submittedName>
</protein>
<dbReference type="OrthoDB" id="354856at2759"/>
<evidence type="ECO:0000313" key="1">
    <source>
        <dbReference type="EMBL" id="GFE53683.1"/>
    </source>
</evidence>
<gene>
    <name evidence="1" type="ORF">BaOVIS_010870</name>
</gene>
<name>A0A9W5WU94_BABOV</name>
<dbReference type="AlphaFoldDB" id="A0A9W5WU94"/>
<comment type="caution">
    <text evidence="1">The sequence shown here is derived from an EMBL/GenBank/DDBJ whole genome shotgun (WGS) entry which is preliminary data.</text>
</comment>
<dbReference type="EMBL" id="BLIY01000007">
    <property type="protein sequence ID" value="GFE53683.1"/>
    <property type="molecule type" value="Genomic_DNA"/>
</dbReference>